<dbReference type="Proteomes" id="UP000237983">
    <property type="component" value="Unassembled WGS sequence"/>
</dbReference>
<accession>A0A2T0VEK3</accession>
<evidence type="ECO:0008006" key="4">
    <source>
        <dbReference type="Google" id="ProtNLM"/>
    </source>
</evidence>
<dbReference type="RefSeq" id="WP_106212162.1">
    <property type="nucleotide sequence ID" value="NZ_PVTL01000004.1"/>
</dbReference>
<gene>
    <name evidence="2" type="ORF">B0I08_104297</name>
</gene>
<protein>
    <recommendedName>
        <fullName evidence="4">DoxX-like protein</fullName>
    </recommendedName>
</protein>
<evidence type="ECO:0000313" key="2">
    <source>
        <dbReference type="EMBL" id="PRY68594.1"/>
    </source>
</evidence>
<sequence>MGPFATTNPRASTAGKTAAGLLAVVVGFQICLAAGAPWGEAAYGGANPGVLPENLRVSSGVATGVYLALGAVAGTRLAGPTLRRRVLYAATPLMAVGALMNLASPSFVERMLWTPVTVALAAALWRAARDSSLVPTPRTKTWPVPVG</sequence>
<dbReference type="AlphaFoldDB" id="A0A2T0VEK3"/>
<reference evidence="2 3" key="1">
    <citation type="submission" date="2018-03" db="EMBL/GenBank/DDBJ databases">
        <title>Genomic Encyclopedia of Type Strains, Phase III (KMG-III): the genomes of soil and plant-associated and newly described type strains.</title>
        <authorList>
            <person name="Whitman W."/>
        </authorList>
    </citation>
    <scope>NUCLEOTIDE SEQUENCE [LARGE SCALE GENOMIC DNA]</scope>
    <source>
        <strain evidence="2 3">CGMCC 1.12484</strain>
    </source>
</reference>
<organism evidence="2 3">
    <name type="scientific">Glaciihabitans tibetensis</name>
    <dbReference type="NCBI Taxonomy" id="1266600"/>
    <lineage>
        <taxon>Bacteria</taxon>
        <taxon>Bacillati</taxon>
        <taxon>Actinomycetota</taxon>
        <taxon>Actinomycetes</taxon>
        <taxon>Micrococcales</taxon>
        <taxon>Microbacteriaceae</taxon>
        <taxon>Glaciihabitans</taxon>
    </lineage>
</organism>
<name>A0A2T0VEK3_9MICO</name>
<dbReference type="EMBL" id="PVTL01000004">
    <property type="protein sequence ID" value="PRY68594.1"/>
    <property type="molecule type" value="Genomic_DNA"/>
</dbReference>
<keyword evidence="1" id="KW-1133">Transmembrane helix</keyword>
<keyword evidence="1" id="KW-0472">Membrane</keyword>
<feature type="transmembrane region" description="Helical" evidence="1">
    <location>
        <begin position="57"/>
        <end position="74"/>
    </location>
</feature>
<keyword evidence="3" id="KW-1185">Reference proteome</keyword>
<evidence type="ECO:0000313" key="3">
    <source>
        <dbReference type="Proteomes" id="UP000237983"/>
    </source>
</evidence>
<feature type="transmembrane region" description="Helical" evidence="1">
    <location>
        <begin position="86"/>
        <end position="104"/>
    </location>
</feature>
<dbReference type="OrthoDB" id="1524823at2"/>
<proteinExistence type="predicted"/>
<evidence type="ECO:0000256" key="1">
    <source>
        <dbReference type="SAM" id="Phobius"/>
    </source>
</evidence>
<keyword evidence="1" id="KW-0812">Transmembrane</keyword>
<comment type="caution">
    <text evidence="2">The sequence shown here is derived from an EMBL/GenBank/DDBJ whole genome shotgun (WGS) entry which is preliminary data.</text>
</comment>